<protein>
    <submittedName>
        <fullName evidence="1">Uncharacterized protein</fullName>
    </submittedName>
</protein>
<keyword evidence="2" id="KW-1185">Reference proteome</keyword>
<dbReference type="EMBL" id="ML213592">
    <property type="protein sequence ID" value="TFK42811.1"/>
    <property type="molecule type" value="Genomic_DNA"/>
</dbReference>
<dbReference type="AlphaFoldDB" id="A0A5C3MNQ7"/>
<dbReference type="OrthoDB" id="1862401at2759"/>
<accession>A0A5C3MNQ7</accession>
<dbReference type="Proteomes" id="UP000308652">
    <property type="component" value="Unassembled WGS sequence"/>
</dbReference>
<dbReference type="InterPro" id="IPR023213">
    <property type="entry name" value="CAT-like_dom_sf"/>
</dbReference>
<sequence>MCEIPKDFPTIIASEERFILPSSELSNSADELEVVHLPGYDLWMTFIKNIHVIPTQLNVEKFCSALSKTMSMYLHTSGRLEHSVREGWAIKMTHSAVPLSIRVTSDLTCYQNRSECVVRDDLGFLHAPRPDRLLVESGQAPLLLVAITIAQEESAIAISWHHTLGTSL</sequence>
<reference evidence="1 2" key="1">
    <citation type="journal article" date="2019" name="Nat. Ecol. Evol.">
        <title>Megaphylogeny resolves global patterns of mushroom evolution.</title>
        <authorList>
            <person name="Varga T."/>
            <person name="Krizsan K."/>
            <person name="Foldi C."/>
            <person name="Dima B."/>
            <person name="Sanchez-Garcia M."/>
            <person name="Sanchez-Ramirez S."/>
            <person name="Szollosi G.J."/>
            <person name="Szarkandi J.G."/>
            <person name="Papp V."/>
            <person name="Albert L."/>
            <person name="Andreopoulos W."/>
            <person name="Angelini C."/>
            <person name="Antonin V."/>
            <person name="Barry K.W."/>
            <person name="Bougher N.L."/>
            <person name="Buchanan P."/>
            <person name="Buyck B."/>
            <person name="Bense V."/>
            <person name="Catcheside P."/>
            <person name="Chovatia M."/>
            <person name="Cooper J."/>
            <person name="Damon W."/>
            <person name="Desjardin D."/>
            <person name="Finy P."/>
            <person name="Geml J."/>
            <person name="Haridas S."/>
            <person name="Hughes K."/>
            <person name="Justo A."/>
            <person name="Karasinski D."/>
            <person name="Kautmanova I."/>
            <person name="Kiss B."/>
            <person name="Kocsube S."/>
            <person name="Kotiranta H."/>
            <person name="LaButti K.M."/>
            <person name="Lechner B.E."/>
            <person name="Liimatainen K."/>
            <person name="Lipzen A."/>
            <person name="Lukacs Z."/>
            <person name="Mihaltcheva S."/>
            <person name="Morgado L.N."/>
            <person name="Niskanen T."/>
            <person name="Noordeloos M.E."/>
            <person name="Ohm R.A."/>
            <person name="Ortiz-Santana B."/>
            <person name="Ovrebo C."/>
            <person name="Racz N."/>
            <person name="Riley R."/>
            <person name="Savchenko A."/>
            <person name="Shiryaev A."/>
            <person name="Soop K."/>
            <person name="Spirin V."/>
            <person name="Szebenyi C."/>
            <person name="Tomsovsky M."/>
            <person name="Tulloss R.E."/>
            <person name="Uehling J."/>
            <person name="Grigoriev I.V."/>
            <person name="Vagvolgyi C."/>
            <person name="Papp T."/>
            <person name="Martin F.M."/>
            <person name="Miettinen O."/>
            <person name="Hibbett D.S."/>
            <person name="Nagy L.G."/>
        </authorList>
    </citation>
    <scope>NUCLEOTIDE SEQUENCE [LARGE SCALE GENOMIC DNA]</scope>
    <source>
        <strain evidence="1 2">CBS 166.37</strain>
    </source>
</reference>
<evidence type="ECO:0000313" key="1">
    <source>
        <dbReference type="EMBL" id="TFK42811.1"/>
    </source>
</evidence>
<proteinExistence type="predicted"/>
<gene>
    <name evidence="1" type="ORF">BDQ12DRAFT_293930</name>
</gene>
<evidence type="ECO:0000313" key="2">
    <source>
        <dbReference type="Proteomes" id="UP000308652"/>
    </source>
</evidence>
<dbReference type="Gene3D" id="3.30.559.10">
    <property type="entry name" value="Chloramphenicol acetyltransferase-like domain"/>
    <property type="match status" value="1"/>
</dbReference>
<name>A0A5C3MNQ7_9AGAR</name>
<organism evidence="1 2">
    <name type="scientific">Crucibulum laeve</name>
    <dbReference type="NCBI Taxonomy" id="68775"/>
    <lineage>
        <taxon>Eukaryota</taxon>
        <taxon>Fungi</taxon>
        <taxon>Dikarya</taxon>
        <taxon>Basidiomycota</taxon>
        <taxon>Agaricomycotina</taxon>
        <taxon>Agaricomycetes</taxon>
        <taxon>Agaricomycetidae</taxon>
        <taxon>Agaricales</taxon>
        <taxon>Agaricineae</taxon>
        <taxon>Nidulariaceae</taxon>
        <taxon>Crucibulum</taxon>
    </lineage>
</organism>